<keyword evidence="11" id="KW-0511">Multifunctional enzyme</keyword>
<keyword evidence="5" id="KW-0645">Protease</keyword>
<evidence type="ECO:0000313" key="17">
    <source>
        <dbReference type="EMBL" id="OFI46952.1"/>
    </source>
</evidence>
<evidence type="ECO:0000256" key="7">
    <source>
        <dbReference type="ARBA" id="ARBA00022679"/>
    </source>
</evidence>
<evidence type="ECO:0000256" key="12">
    <source>
        <dbReference type="ARBA" id="ARBA00023316"/>
    </source>
</evidence>
<evidence type="ECO:0000256" key="8">
    <source>
        <dbReference type="ARBA" id="ARBA00022801"/>
    </source>
</evidence>
<evidence type="ECO:0000256" key="10">
    <source>
        <dbReference type="ARBA" id="ARBA00022984"/>
    </source>
</evidence>
<dbReference type="InterPro" id="IPR001264">
    <property type="entry name" value="Glyco_trans_51"/>
</dbReference>
<keyword evidence="8" id="KW-0378">Hydrolase</keyword>
<dbReference type="PANTHER" id="PTHR32282:SF29">
    <property type="entry name" value="PENICILLIN-BINDING PROTEIN 1A"/>
    <property type="match status" value="1"/>
</dbReference>
<keyword evidence="3" id="KW-0964">Secreted</keyword>
<keyword evidence="4" id="KW-0121">Carboxypeptidase</keyword>
<dbReference type="GO" id="GO:0009252">
    <property type="term" value="P:peptidoglycan biosynthetic process"/>
    <property type="evidence" value="ECO:0007669"/>
    <property type="project" value="UniProtKB-KW"/>
</dbReference>
<dbReference type="NCBIfam" id="TIGR02074">
    <property type="entry name" value="PBP_1a_fam"/>
    <property type="match status" value="1"/>
</dbReference>
<dbReference type="Gene3D" id="3.40.710.10">
    <property type="entry name" value="DD-peptidase/beta-lactamase superfamily"/>
    <property type="match status" value="1"/>
</dbReference>
<dbReference type="GO" id="GO:0006508">
    <property type="term" value="P:proteolysis"/>
    <property type="evidence" value="ECO:0007669"/>
    <property type="project" value="UniProtKB-KW"/>
</dbReference>
<comment type="similarity">
    <text evidence="2">In the N-terminal section; belongs to the glycosyltransferase 51 family.</text>
</comment>
<name>A0A9Q5JGG5_9LACT</name>
<keyword evidence="7" id="KW-0808">Transferase</keyword>
<evidence type="ECO:0000256" key="3">
    <source>
        <dbReference type="ARBA" id="ARBA00022525"/>
    </source>
</evidence>
<dbReference type="GO" id="GO:0009002">
    <property type="term" value="F:serine-type D-Ala-D-Ala carboxypeptidase activity"/>
    <property type="evidence" value="ECO:0007669"/>
    <property type="project" value="UniProtKB-EC"/>
</dbReference>
<dbReference type="GO" id="GO:0008658">
    <property type="term" value="F:penicillin binding"/>
    <property type="evidence" value="ECO:0007669"/>
    <property type="project" value="InterPro"/>
</dbReference>
<comment type="similarity">
    <text evidence="1">In the C-terminal section; belongs to the transpeptidase family.</text>
</comment>
<keyword evidence="6" id="KW-0328">Glycosyltransferase</keyword>
<evidence type="ECO:0000256" key="1">
    <source>
        <dbReference type="ARBA" id="ARBA00007090"/>
    </source>
</evidence>
<dbReference type="AlphaFoldDB" id="A0A9Q5JGG5"/>
<dbReference type="Pfam" id="PF00912">
    <property type="entry name" value="Transgly"/>
    <property type="match status" value="1"/>
</dbReference>
<comment type="catalytic activity">
    <reaction evidence="14">
        <text>[GlcNAc-(1-&gt;4)-Mur2Ac(oyl-L-Ala-gamma-D-Glu-L-Lys-D-Ala-D-Ala)](n)-di-trans,octa-cis-undecaprenyl diphosphate + beta-D-GlcNAc-(1-&gt;4)-Mur2Ac(oyl-L-Ala-gamma-D-Glu-L-Lys-D-Ala-D-Ala)-di-trans,octa-cis-undecaprenyl diphosphate = [GlcNAc-(1-&gt;4)-Mur2Ac(oyl-L-Ala-gamma-D-Glu-L-Lys-D-Ala-D-Ala)](n+1)-di-trans,octa-cis-undecaprenyl diphosphate + di-trans,octa-cis-undecaprenyl diphosphate + H(+)</text>
        <dbReference type="Rhea" id="RHEA:23708"/>
        <dbReference type="Rhea" id="RHEA-COMP:9602"/>
        <dbReference type="Rhea" id="RHEA-COMP:9603"/>
        <dbReference type="ChEBI" id="CHEBI:15378"/>
        <dbReference type="ChEBI" id="CHEBI:58405"/>
        <dbReference type="ChEBI" id="CHEBI:60033"/>
        <dbReference type="ChEBI" id="CHEBI:78435"/>
        <dbReference type="EC" id="2.4.99.28"/>
    </reaction>
</comment>
<keyword evidence="12" id="KW-0961">Cell wall biogenesis/degradation</keyword>
<dbReference type="PANTHER" id="PTHR32282">
    <property type="entry name" value="BINDING PROTEIN TRANSPEPTIDASE, PUTATIVE-RELATED"/>
    <property type="match status" value="1"/>
</dbReference>
<evidence type="ECO:0000256" key="6">
    <source>
        <dbReference type="ARBA" id="ARBA00022676"/>
    </source>
</evidence>
<proteinExistence type="inferred from homology"/>
<dbReference type="InterPro" id="IPR012338">
    <property type="entry name" value="Beta-lactam/transpept-like"/>
</dbReference>
<dbReference type="GO" id="GO:0008955">
    <property type="term" value="F:peptidoglycan glycosyltransferase activity"/>
    <property type="evidence" value="ECO:0007669"/>
    <property type="project" value="UniProtKB-EC"/>
</dbReference>
<dbReference type="SUPFAM" id="SSF56601">
    <property type="entry name" value="beta-lactamase/transpeptidase-like"/>
    <property type="match status" value="1"/>
</dbReference>
<dbReference type="InterPro" id="IPR023346">
    <property type="entry name" value="Lysozyme-like_dom_sf"/>
</dbReference>
<dbReference type="InterPro" id="IPR050396">
    <property type="entry name" value="Glycosyltr_51/Transpeptidase"/>
</dbReference>
<evidence type="ECO:0000256" key="4">
    <source>
        <dbReference type="ARBA" id="ARBA00022645"/>
    </source>
</evidence>
<dbReference type="InterPro" id="IPR001460">
    <property type="entry name" value="PCN-bd_Tpept"/>
</dbReference>
<comment type="caution">
    <text evidence="17">The sequence shown here is derived from an EMBL/GenBank/DDBJ whole genome shotgun (WGS) entry which is preliminary data.</text>
</comment>
<feature type="domain" description="Penicillin-binding protein transpeptidase" evidence="15">
    <location>
        <begin position="327"/>
        <end position="605"/>
    </location>
</feature>
<dbReference type="FunFam" id="1.10.3810.10:FF:000001">
    <property type="entry name" value="Penicillin-binding protein 1A"/>
    <property type="match status" value="1"/>
</dbReference>
<gene>
    <name evidence="17" type="ORF">BG262_03115</name>
</gene>
<protein>
    <submittedName>
        <fullName evidence="17">Penicillin-binding protein</fullName>
    </submittedName>
</protein>
<evidence type="ECO:0000256" key="2">
    <source>
        <dbReference type="ARBA" id="ARBA00007739"/>
    </source>
</evidence>
<organism evidence="17 18">
    <name type="scientific">Floricoccus penangensis</name>
    <dbReference type="NCBI Taxonomy" id="1859475"/>
    <lineage>
        <taxon>Bacteria</taxon>
        <taxon>Bacillati</taxon>
        <taxon>Bacillota</taxon>
        <taxon>Bacilli</taxon>
        <taxon>Lactobacillales</taxon>
        <taxon>Streptococcaceae</taxon>
        <taxon>Floricoccus</taxon>
    </lineage>
</organism>
<evidence type="ECO:0000256" key="5">
    <source>
        <dbReference type="ARBA" id="ARBA00022670"/>
    </source>
</evidence>
<dbReference type="Pfam" id="PF00905">
    <property type="entry name" value="Transpeptidase"/>
    <property type="match status" value="1"/>
</dbReference>
<dbReference type="EMBL" id="MKIQ01000027">
    <property type="protein sequence ID" value="OFI46952.1"/>
    <property type="molecule type" value="Genomic_DNA"/>
</dbReference>
<comment type="catalytic activity">
    <reaction evidence="13">
        <text>Preferential cleavage: (Ac)2-L-Lys-D-Ala-|-D-Ala. Also transpeptidation of peptidyl-alanyl moieties that are N-acyl substituents of D-alanine.</text>
        <dbReference type="EC" id="3.4.16.4"/>
    </reaction>
</comment>
<evidence type="ECO:0000259" key="15">
    <source>
        <dbReference type="Pfam" id="PF00905"/>
    </source>
</evidence>
<evidence type="ECO:0000256" key="14">
    <source>
        <dbReference type="ARBA" id="ARBA00049902"/>
    </source>
</evidence>
<evidence type="ECO:0000313" key="18">
    <source>
        <dbReference type="Proteomes" id="UP000177273"/>
    </source>
</evidence>
<reference evidence="18" key="1">
    <citation type="submission" date="2016-09" db="EMBL/GenBank/DDBJ databases">
        <title>Draft genome sequence of a novel species of the family Streptococcaceae isolated from flowers.</title>
        <authorList>
            <person name="Chuah L.-O."/>
            <person name="Yap K.-P."/>
            <person name="Thong K.L."/>
            <person name="Liong M.T."/>
            <person name="Ahmad R."/>
            <person name="Rusul G."/>
        </authorList>
    </citation>
    <scope>NUCLEOTIDE SEQUENCE [LARGE SCALE GENOMIC DNA]</scope>
    <source>
        <strain evidence="18">HibF3</strain>
    </source>
</reference>
<dbReference type="GO" id="GO:0071555">
    <property type="term" value="P:cell wall organization"/>
    <property type="evidence" value="ECO:0007669"/>
    <property type="project" value="UniProtKB-KW"/>
</dbReference>
<dbReference type="InterPro" id="IPR036950">
    <property type="entry name" value="PBP_transglycosylase"/>
</dbReference>
<keyword evidence="9" id="KW-0133">Cell shape</keyword>
<evidence type="ECO:0000256" key="11">
    <source>
        <dbReference type="ARBA" id="ARBA00023268"/>
    </source>
</evidence>
<keyword evidence="18" id="KW-1185">Reference proteome</keyword>
<dbReference type="GO" id="GO:0008360">
    <property type="term" value="P:regulation of cell shape"/>
    <property type="evidence" value="ECO:0007669"/>
    <property type="project" value="UniProtKB-KW"/>
</dbReference>
<feature type="domain" description="Glycosyl transferase family 51" evidence="16">
    <location>
        <begin position="55"/>
        <end position="231"/>
    </location>
</feature>
<dbReference type="Gene3D" id="1.10.3810.10">
    <property type="entry name" value="Biosynthetic peptidoglycan transglycosylase-like"/>
    <property type="match status" value="1"/>
</dbReference>
<evidence type="ECO:0000259" key="16">
    <source>
        <dbReference type="Pfam" id="PF00912"/>
    </source>
</evidence>
<dbReference type="Proteomes" id="UP000177273">
    <property type="component" value="Unassembled WGS sequence"/>
</dbReference>
<evidence type="ECO:0000256" key="9">
    <source>
        <dbReference type="ARBA" id="ARBA00022960"/>
    </source>
</evidence>
<evidence type="ECO:0000256" key="13">
    <source>
        <dbReference type="ARBA" id="ARBA00034000"/>
    </source>
</evidence>
<accession>A0A9Q5JGG5</accession>
<keyword evidence="10" id="KW-0573">Peptidoglycan synthesis</keyword>
<dbReference type="SUPFAM" id="SSF53955">
    <property type="entry name" value="Lysozyme-like"/>
    <property type="match status" value="1"/>
</dbReference>
<dbReference type="GO" id="GO:0030288">
    <property type="term" value="C:outer membrane-bounded periplasmic space"/>
    <property type="evidence" value="ECO:0007669"/>
    <property type="project" value="TreeGrafter"/>
</dbReference>
<sequence>MRKIIKYSLIIFLSLFILAFLIGSGLFIHYATTAPKLDVSKLESKPSSIVYDKDGNIIADLGQEKREMVATNEIPLTLVDAITSIEDHRFFNHRGVDPVRIMGSVLHNAKSDTTQGGSTLTQQLIKLSYFSTNKSDQNVKRKAQEAWLSVQLERKASKEEILTFYINKVYMANGYYGMRTAAKAYYGKELKDLSLSQLALLAGMPQSPNGYNPYTNPEAAKTRRNTVLSSMLQYEKISKDDYDKAVAAPIDEGLQKLSPSITIPAYADNFLKQVIEQVKNDTGQDVTTGGLKVYTTLDTNAQKYLYDIVNSDEYVSYPDNDMQVASTVVDVSTGAVAAQIGARKQDPGTIFGNNQAVNTDRDWGSTMKPITDYAPAYEYGVYDSTGKYLSDNPYNYPGTDIPLYNWDHKYQGQITVRRAITQSRNVPAVKTLESVGLDNSAEFLNKLNIKYQTMGYPNGISSNTNESGREWGASSEKMASAYAAFASGGIYTKPYYVTKIIDDEGKETNLKPEKIRAMKETTAYMMTDMLKDVITQGTMTNGYIPGLIQAGKTGTSNYTDEQFEQVVAEYGMLDNLMAPDENFVGYTPHYSMAVWTGYKNKLNPLYGPKLAVSLDVYREMMTYLSQNVPNEDWVMPEGVYRNGSELTVSN</sequence>